<name>A0A1E5T8T6_9FLAO</name>
<keyword evidence="2" id="KW-1185">Reference proteome</keyword>
<sequence length="159" mass="17933">METYQENLNVFLDLSVVLTDFSSYELQGTGQLEAYYSTIIDVIGESNMVEVLDAFTLAKTNANGNETELEKQIRIQLLSNDKLGPITRNIIKMWFIGNWYQLPNIWRETYGAYEKDETFVVSAIAYTEGLLWPTIGSHPPGAKAPGYATWIDAPQISKV</sequence>
<gene>
    <name evidence="1" type="ORF">A8C32_14995</name>
</gene>
<evidence type="ECO:0000313" key="2">
    <source>
        <dbReference type="Proteomes" id="UP000095713"/>
    </source>
</evidence>
<reference evidence="1 2" key="1">
    <citation type="submission" date="2016-05" db="EMBL/GenBank/DDBJ databases">
        <title>Draft Genome Sequence of Algibacter sp. Strain SK-16 Isolated from the Surface Water of Aburatsubo Inlet.</title>
        <authorList>
            <person name="Wong S.-K."/>
            <person name="Yoshizawa S."/>
            <person name="Nakajima Y."/>
            <person name="Ogura Y."/>
            <person name="Tetsuya H."/>
            <person name="Hamasaki K."/>
        </authorList>
    </citation>
    <scope>NUCLEOTIDE SEQUENCE [LARGE SCALE GENOMIC DNA]</scope>
    <source>
        <strain evidence="1 2">SK-16</strain>
    </source>
</reference>
<dbReference type="AlphaFoldDB" id="A0A1E5T8T6"/>
<evidence type="ECO:0008006" key="3">
    <source>
        <dbReference type="Google" id="ProtNLM"/>
    </source>
</evidence>
<dbReference type="RefSeq" id="WP_069830250.1">
    <property type="nucleotide sequence ID" value="NZ_MDJD01000043.1"/>
</dbReference>
<comment type="caution">
    <text evidence="1">The sequence shown here is derived from an EMBL/GenBank/DDBJ whole genome shotgun (WGS) entry which is preliminary data.</text>
</comment>
<accession>A0A1E5T8T6</accession>
<dbReference type="OrthoDB" id="495830at2"/>
<dbReference type="STRING" id="1849968.A8C32_14995"/>
<proteinExistence type="predicted"/>
<protein>
    <recommendedName>
        <fullName evidence="3">Membrane bound FAD containing D-sorbitol dehydrogenase</fullName>
    </recommendedName>
</protein>
<organism evidence="1 2">
    <name type="scientific">Flavivirga aquatica</name>
    <dbReference type="NCBI Taxonomy" id="1849968"/>
    <lineage>
        <taxon>Bacteria</taxon>
        <taxon>Pseudomonadati</taxon>
        <taxon>Bacteroidota</taxon>
        <taxon>Flavobacteriia</taxon>
        <taxon>Flavobacteriales</taxon>
        <taxon>Flavobacteriaceae</taxon>
        <taxon>Flavivirga</taxon>
    </lineage>
</organism>
<dbReference type="EMBL" id="MDJD01000043">
    <property type="protein sequence ID" value="OEK07793.1"/>
    <property type="molecule type" value="Genomic_DNA"/>
</dbReference>
<dbReference type="Proteomes" id="UP000095713">
    <property type="component" value="Unassembled WGS sequence"/>
</dbReference>
<evidence type="ECO:0000313" key="1">
    <source>
        <dbReference type="EMBL" id="OEK07793.1"/>
    </source>
</evidence>